<evidence type="ECO:0000259" key="13">
    <source>
        <dbReference type="PROSITE" id="PS50109"/>
    </source>
</evidence>
<comment type="catalytic activity">
    <reaction evidence="1">
        <text>ATP + protein L-histidine = ADP + protein N-phospho-L-histidine.</text>
        <dbReference type="EC" id="2.7.13.3"/>
    </reaction>
</comment>
<dbReference type="InterPro" id="IPR005467">
    <property type="entry name" value="His_kinase_dom"/>
</dbReference>
<gene>
    <name evidence="15" type="ORF">CLV83_2261</name>
</gene>
<evidence type="ECO:0000256" key="9">
    <source>
        <dbReference type="ARBA" id="ARBA00022989"/>
    </source>
</evidence>
<accession>A0A4R1GKF1</accession>
<keyword evidence="9 12" id="KW-1133">Transmembrane helix</keyword>
<dbReference type="NCBIfam" id="NF008312">
    <property type="entry name" value="PRK11100.1"/>
    <property type="match status" value="1"/>
</dbReference>
<dbReference type="SUPFAM" id="SSF47384">
    <property type="entry name" value="Homodimeric domain of signal transducing histidine kinase"/>
    <property type="match status" value="1"/>
</dbReference>
<dbReference type="AlphaFoldDB" id="A0A4R1GKF1"/>
<dbReference type="PRINTS" id="PR00344">
    <property type="entry name" value="BCTRLSENSOR"/>
</dbReference>
<dbReference type="GO" id="GO:0000155">
    <property type="term" value="F:phosphorelay sensor kinase activity"/>
    <property type="evidence" value="ECO:0007669"/>
    <property type="project" value="InterPro"/>
</dbReference>
<evidence type="ECO:0000256" key="5">
    <source>
        <dbReference type="ARBA" id="ARBA00022553"/>
    </source>
</evidence>
<dbReference type="Pfam" id="PF02518">
    <property type="entry name" value="HATPase_c"/>
    <property type="match status" value="1"/>
</dbReference>
<evidence type="ECO:0000259" key="14">
    <source>
        <dbReference type="PROSITE" id="PS50885"/>
    </source>
</evidence>
<feature type="transmembrane region" description="Helical" evidence="12">
    <location>
        <begin position="190"/>
        <end position="212"/>
    </location>
</feature>
<dbReference type="InterPro" id="IPR050428">
    <property type="entry name" value="TCS_sensor_his_kinase"/>
</dbReference>
<dbReference type="RefSeq" id="WP_132291929.1">
    <property type="nucleotide sequence ID" value="NZ_SMFU01000008.1"/>
</dbReference>
<dbReference type="PANTHER" id="PTHR45436:SF10">
    <property type="entry name" value="HISTIDINE KINASE"/>
    <property type="match status" value="1"/>
</dbReference>
<dbReference type="SUPFAM" id="SSF55874">
    <property type="entry name" value="ATPase domain of HSP90 chaperone/DNA topoisomerase II/histidine kinase"/>
    <property type="match status" value="1"/>
</dbReference>
<dbReference type="Pfam" id="PF00512">
    <property type="entry name" value="HisKA"/>
    <property type="match status" value="1"/>
</dbReference>
<dbReference type="InterPro" id="IPR029150">
    <property type="entry name" value="dCache_3"/>
</dbReference>
<dbReference type="InterPro" id="IPR004358">
    <property type="entry name" value="Sig_transdc_His_kin-like_C"/>
</dbReference>
<keyword evidence="6" id="KW-0808">Transferase</keyword>
<dbReference type="InterPro" id="IPR003660">
    <property type="entry name" value="HAMP_dom"/>
</dbReference>
<dbReference type="Gene3D" id="6.10.340.10">
    <property type="match status" value="1"/>
</dbReference>
<dbReference type="CDD" id="cd06225">
    <property type="entry name" value="HAMP"/>
    <property type="match status" value="1"/>
</dbReference>
<organism evidence="15 16">
    <name type="scientific">Marinobacterium mangrovicola</name>
    <dbReference type="NCBI Taxonomy" id="1476959"/>
    <lineage>
        <taxon>Bacteria</taxon>
        <taxon>Pseudomonadati</taxon>
        <taxon>Pseudomonadota</taxon>
        <taxon>Gammaproteobacteria</taxon>
        <taxon>Oceanospirillales</taxon>
        <taxon>Oceanospirillaceae</taxon>
        <taxon>Marinobacterium</taxon>
    </lineage>
</organism>
<dbReference type="CDD" id="cd00082">
    <property type="entry name" value="HisKA"/>
    <property type="match status" value="1"/>
</dbReference>
<feature type="domain" description="HAMP" evidence="14">
    <location>
        <begin position="210"/>
        <end position="261"/>
    </location>
</feature>
<keyword evidence="11 12" id="KW-0472">Membrane</keyword>
<proteinExistence type="predicted"/>
<evidence type="ECO:0000256" key="4">
    <source>
        <dbReference type="ARBA" id="ARBA00022475"/>
    </source>
</evidence>
<feature type="domain" description="Histidine kinase" evidence="13">
    <location>
        <begin position="268"/>
        <end position="480"/>
    </location>
</feature>
<dbReference type="PROSITE" id="PS50885">
    <property type="entry name" value="HAMP"/>
    <property type="match status" value="1"/>
</dbReference>
<evidence type="ECO:0000256" key="2">
    <source>
        <dbReference type="ARBA" id="ARBA00004651"/>
    </source>
</evidence>
<dbReference type="PROSITE" id="PS50109">
    <property type="entry name" value="HIS_KIN"/>
    <property type="match status" value="1"/>
</dbReference>
<comment type="caution">
    <text evidence="15">The sequence shown here is derived from an EMBL/GenBank/DDBJ whole genome shotgun (WGS) entry which is preliminary data.</text>
</comment>
<evidence type="ECO:0000256" key="7">
    <source>
        <dbReference type="ARBA" id="ARBA00022692"/>
    </source>
</evidence>
<keyword evidence="8 15" id="KW-0418">Kinase</keyword>
<protein>
    <recommendedName>
        <fullName evidence="3">histidine kinase</fullName>
        <ecNumber evidence="3">2.7.13.3</ecNumber>
    </recommendedName>
</protein>
<dbReference type="GO" id="GO:0005886">
    <property type="term" value="C:plasma membrane"/>
    <property type="evidence" value="ECO:0007669"/>
    <property type="project" value="UniProtKB-SubCell"/>
</dbReference>
<dbReference type="InterPro" id="IPR036890">
    <property type="entry name" value="HATPase_C_sf"/>
</dbReference>
<evidence type="ECO:0000256" key="11">
    <source>
        <dbReference type="ARBA" id="ARBA00023136"/>
    </source>
</evidence>
<keyword evidence="16" id="KW-1185">Reference proteome</keyword>
<dbReference type="EMBL" id="SMFU01000008">
    <property type="protein sequence ID" value="TCK07395.1"/>
    <property type="molecule type" value="Genomic_DNA"/>
</dbReference>
<dbReference type="InterPro" id="IPR036097">
    <property type="entry name" value="HisK_dim/P_sf"/>
</dbReference>
<keyword evidence="4" id="KW-1003">Cell membrane</keyword>
<keyword evidence="7 12" id="KW-0812">Transmembrane</keyword>
<evidence type="ECO:0000256" key="8">
    <source>
        <dbReference type="ARBA" id="ARBA00022777"/>
    </source>
</evidence>
<evidence type="ECO:0000256" key="12">
    <source>
        <dbReference type="SAM" id="Phobius"/>
    </source>
</evidence>
<dbReference type="InterPro" id="IPR003661">
    <property type="entry name" value="HisK_dim/P_dom"/>
</dbReference>
<dbReference type="PANTHER" id="PTHR45436">
    <property type="entry name" value="SENSOR HISTIDINE KINASE YKOH"/>
    <property type="match status" value="1"/>
</dbReference>
<keyword evidence="10" id="KW-0902">Two-component regulatory system</keyword>
<evidence type="ECO:0000256" key="3">
    <source>
        <dbReference type="ARBA" id="ARBA00012438"/>
    </source>
</evidence>
<evidence type="ECO:0000256" key="6">
    <source>
        <dbReference type="ARBA" id="ARBA00022679"/>
    </source>
</evidence>
<dbReference type="Pfam" id="PF14827">
    <property type="entry name" value="dCache_3"/>
    <property type="match status" value="1"/>
</dbReference>
<evidence type="ECO:0000313" key="15">
    <source>
        <dbReference type="EMBL" id="TCK07395.1"/>
    </source>
</evidence>
<name>A0A4R1GKF1_9GAMM</name>
<dbReference type="InterPro" id="IPR003594">
    <property type="entry name" value="HATPase_dom"/>
</dbReference>
<keyword evidence="5" id="KW-0597">Phosphoprotein</keyword>
<dbReference type="SMART" id="SM00387">
    <property type="entry name" value="HATPase_c"/>
    <property type="match status" value="1"/>
</dbReference>
<dbReference type="Gene3D" id="3.30.450.20">
    <property type="entry name" value="PAS domain"/>
    <property type="match status" value="1"/>
</dbReference>
<evidence type="ECO:0000256" key="10">
    <source>
        <dbReference type="ARBA" id="ARBA00023012"/>
    </source>
</evidence>
<dbReference type="SUPFAM" id="SSF103190">
    <property type="entry name" value="Sensory domain-like"/>
    <property type="match status" value="1"/>
</dbReference>
<evidence type="ECO:0000313" key="16">
    <source>
        <dbReference type="Proteomes" id="UP000294546"/>
    </source>
</evidence>
<dbReference type="EC" id="2.7.13.3" evidence="3"/>
<dbReference type="SMART" id="SM00388">
    <property type="entry name" value="HisKA"/>
    <property type="match status" value="1"/>
</dbReference>
<dbReference type="Gene3D" id="3.30.565.10">
    <property type="entry name" value="Histidine kinase-like ATPase, C-terminal domain"/>
    <property type="match status" value="1"/>
</dbReference>
<comment type="subcellular location">
    <subcellularLocation>
        <location evidence="2">Cell membrane</location>
        <topology evidence="2">Multi-pass membrane protein</topology>
    </subcellularLocation>
</comment>
<dbReference type="OrthoDB" id="9809766at2"/>
<sequence>MKIRTRLLLAFTLFVFLGVFGLVYWIADEIRPQFLKAQEETLVDSAELMAALVSGQAVHVEDETARIDPTPLAELFGNLRQRTLSARIYNLDKNNVDLRIYLTDRDGRVIFDSDNSRDLGADYSRWRDVNLTLQGRYGARATGGDPLYPEGSTLYIARPVLYEGDVIGVLSLGKPTTNASRFVIDLRNNLILSAFVIALAVTLVGVLLNLWFTRPLQKLQQYAAAISRGERREPPRLGNNEVGDVGSALESMRLTLDGKSYVADYVQSLTHEIKSPLAGIRGAAELLQEPMPEAQRTRFLNNIVGQTERIQQLIERLLDLAALENRPSLEAPEEVSLTAIIEQALSTEQDQARARGVSLRVESGNSGSVQGDPFLVRQALSNLIKNAIEYSPTGAEVVIGVQAQEDRCALRVSDAGPGIPDYARERVLERFYSLPKPNGDKGTGLGLSFVKEIMALHDGDIEIESDESGTRVSLIFSANG</sequence>
<evidence type="ECO:0000256" key="1">
    <source>
        <dbReference type="ARBA" id="ARBA00000085"/>
    </source>
</evidence>
<dbReference type="Gene3D" id="1.10.287.130">
    <property type="match status" value="1"/>
</dbReference>
<dbReference type="InterPro" id="IPR029151">
    <property type="entry name" value="Sensor-like_sf"/>
</dbReference>
<reference evidence="15 16" key="1">
    <citation type="submission" date="2019-03" db="EMBL/GenBank/DDBJ databases">
        <title>Genomic Encyclopedia of Archaeal and Bacterial Type Strains, Phase II (KMG-II): from individual species to whole genera.</title>
        <authorList>
            <person name="Goeker M."/>
        </authorList>
    </citation>
    <scope>NUCLEOTIDE SEQUENCE [LARGE SCALE GENOMIC DNA]</scope>
    <source>
        <strain evidence="15 16">DSM 27697</strain>
    </source>
</reference>
<dbReference type="Proteomes" id="UP000294546">
    <property type="component" value="Unassembled WGS sequence"/>
</dbReference>